<keyword evidence="6 9" id="KW-0472">Membrane</keyword>
<dbReference type="GO" id="GO:0016020">
    <property type="term" value="C:membrane"/>
    <property type="evidence" value="ECO:0007669"/>
    <property type="project" value="UniProtKB-SubCell"/>
</dbReference>
<proteinExistence type="inferred from homology"/>
<feature type="region of interest" description="Disordered" evidence="8">
    <location>
        <begin position="259"/>
        <end position="359"/>
    </location>
</feature>
<keyword evidence="11" id="KW-1185">Reference proteome</keyword>
<feature type="compositionally biased region" description="Basic and acidic residues" evidence="8">
    <location>
        <begin position="265"/>
        <end position="291"/>
    </location>
</feature>
<dbReference type="EMBL" id="JACHND010000001">
    <property type="protein sequence ID" value="MBB4700016.1"/>
    <property type="molecule type" value="Genomic_DNA"/>
</dbReference>
<dbReference type="GO" id="GO:0016757">
    <property type="term" value="F:glycosyltransferase activity"/>
    <property type="evidence" value="ECO:0007669"/>
    <property type="project" value="UniProtKB-KW"/>
</dbReference>
<evidence type="ECO:0000256" key="5">
    <source>
        <dbReference type="ARBA" id="ARBA00022989"/>
    </source>
</evidence>
<feature type="transmembrane region" description="Helical" evidence="9">
    <location>
        <begin position="825"/>
        <end position="842"/>
    </location>
</feature>
<protein>
    <recommendedName>
        <fullName evidence="12">DUF2029 domain-containing protein</fullName>
    </recommendedName>
</protein>
<evidence type="ECO:0000256" key="2">
    <source>
        <dbReference type="ARBA" id="ARBA00022676"/>
    </source>
</evidence>
<feature type="compositionally biased region" description="Low complexity" evidence="8">
    <location>
        <begin position="538"/>
        <end position="554"/>
    </location>
</feature>
<feature type="region of interest" description="Disordered" evidence="8">
    <location>
        <begin position="521"/>
        <end position="639"/>
    </location>
</feature>
<feature type="compositionally biased region" description="Basic residues" evidence="8">
    <location>
        <begin position="521"/>
        <end position="532"/>
    </location>
</feature>
<sequence>MNGDVRRWGGWWPWAAVGGITLSVIATMVIGLLGPSVVVPPLPGPAWQPPYSLDVHPGGRLVVALEAAAVILGVLGLTAGLIALRRGWRPDPRVLLLAGCAAAVVLALLPPSGSADHLNYAAYGRMVTLGHDPYATGAMALPGDPIADSVEVPWREEPSVYGPVATATQALASLVGGESVRLTVFVLAILNALAFAATGLLLHRFTREDRAWQARAALLWTANPLVIYQLLAGLHVDTLAVVFVIGALVIGARTRMNASAPASRKKADPSAAEARRGTDDPAPKAPTKTDDTAVGGHTETAGSVAEASAGTNGTVAGEASGSVAGAERAAVGGRTGTDGTAVGSRTETAGSVSGAPAGTGGTVAGAGGVAVGGRAGVGGSVDGGRAGAGGPVLRGRVGWASGVLLGLGIAVKVNVGLVSLGPAWALRRSPKRLAVVAGTAAITVLVAYFLAGPHALDQVLHASKSLSLATPWRLVQHGLQGLVGEGSAYRGWIQAGSLLVLLLLALAFTRALSSFSLRPRRLPHRHRSRRARTPGALDTATAPETPSSASSTDAFNPPWRKSPPQEDTAASSGEAAPEHAALPSGGSLFEETGLPSDETGPTRTAALRGLGGHVTLPVGEPVAGQAGSPSGEAGPGQHAVPLSEEVLRRHAALPTGEALFGRVGVPPREVGLEGSAAPSGESSPAESAAPSGETSAEHTAESSDAGASGGGLPGRTAARARGTRAERATASAGIAASGDGVLLEGGDEAARVAVAVVAAWLFATPYALPWYDGLGFALLAMVTATPLDGFMTARLAILSLAYVPARQKEMPDDLQWLVTTWRGQIVPWLLLALTIAVGWWALRAAKRPAGSRRG</sequence>
<evidence type="ECO:0000256" key="3">
    <source>
        <dbReference type="ARBA" id="ARBA00022679"/>
    </source>
</evidence>
<feature type="transmembrane region" description="Helical" evidence="9">
    <location>
        <begin position="94"/>
        <end position="113"/>
    </location>
</feature>
<accession>A0A7W7GAH8</accession>
<comment type="caution">
    <text evidence="10">The sequence shown here is derived from an EMBL/GenBank/DDBJ whole genome shotgun (WGS) entry which is preliminary data.</text>
</comment>
<keyword evidence="3" id="KW-0808">Transferase</keyword>
<comment type="subcellular location">
    <subcellularLocation>
        <location evidence="1">Membrane</location>
        <topology evidence="1">Multi-pass membrane protein</topology>
    </subcellularLocation>
</comment>
<evidence type="ECO:0000256" key="6">
    <source>
        <dbReference type="ARBA" id="ARBA00023136"/>
    </source>
</evidence>
<feature type="region of interest" description="Disordered" evidence="8">
    <location>
        <begin position="670"/>
        <end position="730"/>
    </location>
</feature>
<evidence type="ECO:0000256" key="9">
    <source>
        <dbReference type="SAM" id="Phobius"/>
    </source>
</evidence>
<evidence type="ECO:0000313" key="11">
    <source>
        <dbReference type="Proteomes" id="UP000542210"/>
    </source>
</evidence>
<evidence type="ECO:0000256" key="7">
    <source>
        <dbReference type="ARBA" id="ARBA00043987"/>
    </source>
</evidence>
<evidence type="ECO:0000313" key="10">
    <source>
        <dbReference type="EMBL" id="MBB4700016.1"/>
    </source>
</evidence>
<dbReference type="Proteomes" id="UP000542210">
    <property type="component" value="Unassembled WGS sequence"/>
</dbReference>
<feature type="transmembrane region" description="Helical" evidence="9">
    <location>
        <begin position="58"/>
        <end position="82"/>
    </location>
</feature>
<organism evidence="10 11">
    <name type="scientific">Sphaerisporangium siamense</name>
    <dbReference type="NCBI Taxonomy" id="795645"/>
    <lineage>
        <taxon>Bacteria</taxon>
        <taxon>Bacillati</taxon>
        <taxon>Actinomycetota</taxon>
        <taxon>Actinomycetes</taxon>
        <taxon>Streptosporangiales</taxon>
        <taxon>Streptosporangiaceae</taxon>
        <taxon>Sphaerisporangium</taxon>
    </lineage>
</organism>
<keyword evidence="4 9" id="KW-0812">Transmembrane</keyword>
<keyword evidence="2" id="KW-0328">Glycosyltransferase</keyword>
<feature type="transmembrane region" description="Helical" evidence="9">
    <location>
        <begin position="492"/>
        <end position="512"/>
    </location>
</feature>
<reference evidence="10 11" key="1">
    <citation type="submission" date="2020-08" db="EMBL/GenBank/DDBJ databases">
        <title>Sequencing the genomes of 1000 actinobacteria strains.</title>
        <authorList>
            <person name="Klenk H.-P."/>
        </authorList>
    </citation>
    <scope>NUCLEOTIDE SEQUENCE [LARGE SCALE GENOMIC DNA]</scope>
    <source>
        <strain evidence="10 11">DSM 45784</strain>
    </source>
</reference>
<evidence type="ECO:0000256" key="8">
    <source>
        <dbReference type="SAM" id="MobiDB-lite"/>
    </source>
</evidence>
<feature type="compositionally biased region" description="Low complexity" evidence="8">
    <location>
        <begin position="673"/>
        <end position="694"/>
    </location>
</feature>
<comment type="similarity">
    <text evidence="7">Belongs to the MptA/B family.</text>
</comment>
<feature type="transmembrane region" description="Helical" evidence="9">
    <location>
        <begin position="182"/>
        <end position="202"/>
    </location>
</feature>
<dbReference type="AlphaFoldDB" id="A0A7W7GAH8"/>
<keyword evidence="5 9" id="KW-1133">Transmembrane helix</keyword>
<evidence type="ECO:0008006" key="12">
    <source>
        <dbReference type="Google" id="ProtNLM"/>
    </source>
</evidence>
<dbReference type="InterPro" id="IPR049829">
    <property type="entry name" value="MptA/B-like"/>
</dbReference>
<feature type="compositionally biased region" description="Low complexity" evidence="8">
    <location>
        <begin position="313"/>
        <end position="332"/>
    </location>
</feature>
<dbReference type="NCBIfam" id="NF038066">
    <property type="entry name" value="MptB"/>
    <property type="match status" value="1"/>
</dbReference>
<evidence type="ECO:0000256" key="4">
    <source>
        <dbReference type="ARBA" id="ARBA00022692"/>
    </source>
</evidence>
<dbReference type="RefSeq" id="WP_239122947.1">
    <property type="nucleotide sequence ID" value="NZ_BOOV01000009.1"/>
</dbReference>
<dbReference type="Pfam" id="PF26314">
    <property type="entry name" value="MptA_B_family"/>
    <property type="match status" value="1"/>
</dbReference>
<feature type="transmembrane region" description="Helical" evidence="9">
    <location>
        <begin position="749"/>
        <end position="768"/>
    </location>
</feature>
<gene>
    <name evidence="10" type="ORF">BJ982_001560</name>
</gene>
<feature type="transmembrane region" description="Helical" evidence="9">
    <location>
        <begin position="433"/>
        <end position="451"/>
    </location>
</feature>
<feature type="transmembrane region" description="Helical" evidence="9">
    <location>
        <begin position="12"/>
        <end position="38"/>
    </location>
</feature>
<name>A0A7W7GAH8_9ACTN</name>
<evidence type="ECO:0000256" key="1">
    <source>
        <dbReference type="ARBA" id="ARBA00004141"/>
    </source>
</evidence>